<name>A0A0B1P8X2_UNCNE</name>
<evidence type="ECO:0000313" key="8">
    <source>
        <dbReference type="Proteomes" id="UP000030854"/>
    </source>
</evidence>
<dbReference type="PANTHER" id="PTHR12815">
    <property type="entry name" value="SORTING AND ASSEMBLY MACHINERY SAMM50 PROTEIN FAMILY MEMBER"/>
    <property type="match status" value="1"/>
</dbReference>
<dbReference type="GO" id="GO:0005741">
    <property type="term" value="C:mitochondrial outer membrane"/>
    <property type="evidence" value="ECO:0007669"/>
    <property type="project" value="UniProtKB-SubCell"/>
</dbReference>
<keyword evidence="4" id="KW-0812">Transmembrane</keyword>
<dbReference type="FunFam" id="2.40.160.50:FF:000008">
    <property type="entry name" value="Mitochondrial outer membrane beta-barrel protein Tob55"/>
    <property type="match status" value="1"/>
</dbReference>
<dbReference type="EMBL" id="JNVN01000500">
    <property type="protein sequence ID" value="KHJ35152.1"/>
    <property type="molecule type" value="Genomic_DNA"/>
</dbReference>
<evidence type="ECO:0000256" key="2">
    <source>
        <dbReference type="ARBA" id="ARBA00010913"/>
    </source>
</evidence>
<evidence type="ECO:0000256" key="3">
    <source>
        <dbReference type="ARBA" id="ARBA00022452"/>
    </source>
</evidence>
<evidence type="ECO:0000313" key="7">
    <source>
        <dbReference type="EMBL" id="KHJ35152.1"/>
    </source>
</evidence>
<evidence type="ECO:0000256" key="5">
    <source>
        <dbReference type="ARBA" id="ARBA00023136"/>
    </source>
</evidence>
<dbReference type="Gene3D" id="2.40.160.50">
    <property type="entry name" value="membrane protein fhac: a member of the omp85/tpsb transporter family"/>
    <property type="match status" value="1"/>
</dbReference>
<comment type="caution">
    <text evidence="7">The sequence shown here is derived from an EMBL/GenBank/DDBJ whole genome shotgun (WGS) entry which is preliminary data.</text>
</comment>
<dbReference type="OMA" id="KHPVARF"/>
<evidence type="ECO:0000259" key="6">
    <source>
        <dbReference type="Pfam" id="PF01103"/>
    </source>
</evidence>
<evidence type="ECO:0000256" key="1">
    <source>
        <dbReference type="ARBA" id="ARBA00004374"/>
    </source>
</evidence>
<dbReference type="Proteomes" id="UP000030854">
    <property type="component" value="Unassembled WGS sequence"/>
</dbReference>
<dbReference type="STRING" id="52586.A0A0B1P8X2"/>
<sequence length="514" mass="56610">MADPISSENELFESLRKQVDHKKLEEQSKSVLDRELSSSAKAQERLKELISTNSTLPVKISSIQVIGGTQTRQSFLDRLINSIGKEKNNTTLTLSEALREADVIADKLSRFGIYHPKILTYVDTSEKHYPNLTPIPIDIYFKTQERGRVSLKTGTDFGNAEGSAYGNLTWRNIFGGAELLNLNASAGTRTRSAYQATFETPLFSDPDKKIGLDIFASSTLKPWASHEEVNKGVGLRYDWVSKSESRHQIGYTGLWRQITGLATDASRTIRHEAGDSVKSSITHIWTSDHRDHPLQPTRGYLLKSISEIAGWGPLQGDVGFLKTEIESAFAFPLRVPGLKDENGISFTNGFRAGVLYPIPTGFGKETSPSRINDRFILGGPTDVRGFKISGLGPRDGQDSVGGDIYAAASTNLLIPFPKTGKDSPLRFQIFANAGRLLALSGERSKETNKLDYRKNLVNTVSELTNGLPSLAAGVGLVYLHPVARFELNFCLPFVLRKGEESRKGLQFGVGINFL</sequence>
<feature type="domain" description="Bacterial surface antigen (D15)" evidence="6">
    <location>
        <begin position="172"/>
        <end position="513"/>
    </location>
</feature>
<dbReference type="InterPro" id="IPR039910">
    <property type="entry name" value="D15-like"/>
</dbReference>
<keyword evidence="5" id="KW-0472">Membrane</keyword>
<gene>
    <name evidence="7" type="ORF">EV44_g0621</name>
</gene>
<organism evidence="7 8">
    <name type="scientific">Uncinula necator</name>
    <name type="common">Grape powdery mildew</name>
    <dbReference type="NCBI Taxonomy" id="52586"/>
    <lineage>
        <taxon>Eukaryota</taxon>
        <taxon>Fungi</taxon>
        <taxon>Dikarya</taxon>
        <taxon>Ascomycota</taxon>
        <taxon>Pezizomycotina</taxon>
        <taxon>Leotiomycetes</taxon>
        <taxon>Erysiphales</taxon>
        <taxon>Erysiphaceae</taxon>
        <taxon>Erysiphe</taxon>
    </lineage>
</organism>
<dbReference type="PANTHER" id="PTHR12815:SF18">
    <property type="entry name" value="SORTING AND ASSEMBLY MACHINERY COMPONENT 50 HOMOLOG"/>
    <property type="match status" value="1"/>
</dbReference>
<accession>A0A0B1P8X2</accession>
<proteinExistence type="inferred from homology"/>
<protein>
    <submittedName>
        <fullName evidence="7">Putative mitochondrial outer membrane protein</fullName>
    </submittedName>
</protein>
<reference evidence="7 8" key="1">
    <citation type="journal article" date="2014" name="BMC Genomics">
        <title>Adaptive genomic structural variation in the grape powdery mildew pathogen, Erysiphe necator.</title>
        <authorList>
            <person name="Jones L."/>
            <person name="Riaz S."/>
            <person name="Morales-Cruz A."/>
            <person name="Amrine K.C."/>
            <person name="McGuire B."/>
            <person name="Gubler W.D."/>
            <person name="Walker M.A."/>
            <person name="Cantu D."/>
        </authorList>
    </citation>
    <scope>NUCLEOTIDE SEQUENCE [LARGE SCALE GENOMIC DNA]</scope>
    <source>
        <strain evidence="8">c</strain>
    </source>
</reference>
<keyword evidence="3" id="KW-1134">Transmembrane beta strand</keyword>
<dbReference type="OrthoDB" id="1724197at2759"/>
<dbReference type="HOGENOM" id="CLU_014798_3_1_1"/>
<dbReference type="Pfam" id="PF01103">
    <property type="entry name" value="Omp85"/>
    <property type="match status" value="1"/>
</dbReference>
<comment type="similarity">
    <text evidence="2">Belongs to the SAM50/omp85 family.</text>
</comment>
<keyword evidence="8" id="KW-1185">Reference proteome</keyword>
<comment type="subcellular location">
    <subcellularLocation>
        <location evidence="1">Mitochondrion outer membrane</location>
        <topology evidence="1">Multi-pass membrane protein</topology>
    </subcellularLocation>
</comment>
<dbReference type="AlphaFoldDB" id="A0A0B1P8X2"/>
<dbReference type="GO" id="GO:0045040">
    <property type="term" value="P:protein insertion into mitochondrial outer membrane"/>
    <property type="evidence" value="ECO:0007669"/>
    <property type="project" value="TreeGrafter"/>
</dbReference>
<evidence type="ECO:0000256" key="4">
    <source>
        <dbReference type="ARBA" id="ARBA00022692"/>
    </source>
</evidence>
<dbReference type="InterPro" id="IPR000184">
    <property type="entry name" value="Bac_surfAg_D15"/>
</dbReference>